<dbReference type="STRING" id="765440.A0A0C3G896"/>
<dbReference type="InParanoid" id="A0A0C3G896"/>
<evidence type="ECO:0000256" key="1">
    <source>
        <dbReference type="SAM" id="MobiDB-lite"/>
    </source>
</evidence>
<keyword evidence="3" id="KW-1185">Reference proteome</keyword>
<feature type="region of interest" description="Disordered" evidence="1">
    <location>
        <begin position="275"/>
        <end position="299"/>
    </location>
</feature>
<dbReference type="HOGENOM" id="CLU_296845_0_0_1"/>
<feature type="compositionally biased region" description="Low complexity" evidence="1">
    <location>
        <begin position="519"/>
        <end position="531"/>
    </location>
</feature>
<evidence type="ECO:0000313" key="3">
    <source>
        <dbReference type="Proteomes" id="UP000054166"/>
    </source>
</evidence>
<feature type="compositionally biased region" description="Low complexity" evidence="1">
    <location>
        <begin position="941"/>
        <end position="951"/>
    </location>
</feature>
<dbReference type="EMBL" id="KN832980">
    <property type="protein sequence ID" value="KIM86876.1"/>
    <property type="molecule type" value="Genomic_DNA"/>
</dbReference>
<feature type="region of interest" description="Disordered" evidence="1">
    <location>
        <begin position="912"/>
        <end position="962"/>
    </location>
</feature>
<feature type="compositionally biased region" description="Basic and acidic residues" evidence="1">
    <location>
        <begin position="931"/>
        <end position="940"/>
    </location>
</feature>
<reference evidence="3" key="2">
    <citation type="submission" date="2015-01" db="EMBL/GenBank/DDBJ databases">
        <title>Evolutionary Origins and Diversification of the Mycorrhizal Mutualists.</title>
        <authorList>
            <consortium name="DOE Joint Genome Institute"/>
            <consortium name="Mycorrhizal Genomics Consortium"/>
            <person name="Kohler A."/>
            <person name="Kuo A."/>
            <person name="Nagy L.G."/>
            <person name="Floudas D."/>
            <person name="Copeland A."/>
            <person name="Barry K.W."/>
            <person name="Cichocki N."/>
            <person name="Veneault-Fourrey C."/>
            <person name="LaButti K."/>
            <person name="Lindquist E.A."/>
            <person name="Lipzen A."/>
            <person name="Lundell T."/>
            <person name="Morin E."/>
            <person name="Murat C."/>
            <person name="Riley R."/>
            <person name="Ohm R."/>
            <person name="Sun H."/>
            <person name="Tunlid A."/>
            <person name="Henrissat B."/>
            <person name="Grigoriev I.V."/>
            <person name="Hibbett D.S."/>
            <person name="Martin F."/>
        </authorList>
    </citation>
    <scope>NUCLEOTIDE SEQUENCE [LARGE SCALE GENOMIC DNA]</scope>
    <source>
        <strain evidence="3">F 1598</strain>
    </source>
</reference>
<organism evidence="2 3">
    <name type="scientific">Piloderma croceum (strain F 1598)</name>
    <dbReference type="NCBI Taxonomy" id="765440"/>
    <lineage>
        <taxon>Eukaryota</taxon>
        <taxon>Fungi</taxon>
        <taxon>Dikarya</taxon>
        <taxon>Basidiomycota</taxon>
        <taxon>Agaricomycotina</taxon>
        <taxon>Agaricomycetes</taxon>
        <taxon>Agaricomycetidae</taxon>
        <taxon>Atheliales</taxon>
        <taxon>Atheliaceae</taxon>
        <taxon>Piloderma</taxon>
    </lineage>
</organism>
<proteinExistence type="predicted"/>
<gene>
    <name evidence="2" type="ORF">PILCRDRAFT_815310</name>
</gene>
<dbReference type="Proteomes" id="UP000054166">
    <property type="component" value="Unassembled WGS sequence"/>
</dbReference>
<feature type="compositionally biased region" description="Polar residues" evidence="1">
    <location>
        <begin position="374"/>
        <end position="387"/>
    </location>
</feature>
<feature type="compositionally biased region" description="Low complexity" evidence="1">
    <location>
        <begin position="282"/>
        <end position="299"/>
    </location>
</feature>
<name>A0A0C3G896_PILCF</name>
<protein>
    <submittedName>
        <fullName evidence="2">Uncharacterized protein</fullName>
    </submittedName>
</protein>
<feature type="region of interest" description="Disordered" evidence="1">
    <location>
        <begin position="201"/>
        <end position="221"/>
    </location>
</feature>
<feature type="compositionally biased region" description="Basic and acidic residues" evidence="1">
    <location>
        <begin position="834"/>
        <end position="846"/>
    </location>
</feature>
<dbReference type="AlphaFoldDB" id="A0A0C3G896"/>
<feature type="region of interest" description="Disordered" evidence="1">
    <location>
        <begin position="1"/>
        <end position="28"/>
    </location>
</feature>
<sequence length="1016" mass="110901">MSSSDWSFNLRTLHPDSEDSDSELQPTAVSEETQLLKDLDLSSRQESVDYKPNPWNIAKINAASRLNRLPIVQADEPTLVAANAGGVATRKKLKSPKGRIVDSFKKQAKRPSATTCAKLKGAAVLKPAVQTSVLAPVRSTDSTRKAQARVPSSTVYDKLKTRTNLKKLNHPFGQLSSSSSLPIASNSVLCQPAIRRPAILSPHSKDARVTKTSLPPRSIPIITNIDSKENLDTSNFDSQIDRSEKTHLNLKSPSHSQAELQVSIPRIATNTSTSNPAFAFTSSSDEPPLPAASPAASESASYPIPIVTTPIARTSNSNATNSCTDPSSKLVSIANSNANSGLSTRYSTSNFNSNSNFSSLPVSFSSPGPAPASYPNSNGYTSKTLSDAPSPHPSHLHQRPYPHACSSPIKPSNEHSTFVPAFSAFSQHAVGRESSETQEQAIWSGDEGAYEVDGYMSRSPPHDRAKERGERLYAYTRAQSQHRPPEYAAPNVPRGNEVPTLTSTVIQNAYSRLNASLTPQHTPQLQPQSQPNDGNCHPSPNHINHNVNVSHLKRLQPPFPFSSVKYPSRFHPRYKSTPFIEDEVHIQSFPVSSSNGIPSTEPAPELERLYNRQPSMPDWLAAVIPARPVAALTPVPFSIYETAALPGSGPAPAAMSRRVYGDAAQYRVMDLDMDVDAGSTQTKAVPPPSQEPPTRLARGRPHYYSHSPAIGQTNNKRRRSRSRSSPPTRPHFPISFNTISRLQDTCSPPISCKDLHSTHPRSPPLRAIQHRHIDAYDTYTGRDPDAEWSTLPSRKKTKTNATAKQQQLGIKQSGRFRMPMLVGGVGTGAGAGKTAEERTGGGDEKRRVVKYLPPPMVKRPNTSEVNGNSADVVLQEQDDSKIARALMKMGDIEKMKNAEMDDDIEAGLQEADIPHGRQQQKIPADSDDPSNAEKQEDDSHSSSPAHRYSSPTLVDSSSPRGSDVHLSVQLDDILNKYPMTRAFMSNVRISILFSVRLKILGLSLNHTEPFVWVLVF</sequence>
<reference evidence="2 3" key="1">
    <citation type="submission" date="2014-04" db="EMBL/GenBank/DDBJ databases">
        <authorList>
            <consortium name="DOE Joint Genome Institute"/>
            <person name="Kuo A."/>
            <person name="Tarkka M."/>
            <person name="Buscot F."/>
            <person name="Kohler A."/>
            <person name="Nagy L.G."/>
            <person name="Floudas D."/>
            <person name="Copeland A."/>
            <person name="Barry K.W."/>
            <person name="Cichocki N."/>
            <person name="Veneault-Fourrey C."/>
            <person name="LaButti K."/>
            <person name="Lindquist E.A."/>
            <person name="Lipzen A."/>
            <person name="Lundell T."/>
            <person name="Morin E."/>
            <person name="Murat C."/>
            <person name="Sun H."/>
            <person name="Tunlid A."/>
            <person name="Henrissat B."/>
            <person name="Grigoriev I.V."/>
            <person name="Hibbett D.S."/>
            <person name="Martin F."/>
            <person name="Nordberg H.P."/>
            <person name="Cantor M.N."/>
            <person name="Hua S.X."/>
        </authorList>
    </citation>
    <scope>NUCLEOTIDE SEQUENCE [LARGE SCALE GENOMIC DNA]</scope>
    <source>
        <strain evidence="2 3">F 1598</strain>
    </source>
</reference>
<feature type="region of interest" description="Disordered" evidence="1">
    <location>
        <begin position="519"/>
        <end position="545"/>
    </location>
</feature>
<feature type="compositionally biased region" description="Polar residues" evidence="1">
    <location>
        <begin position="1"/>
        <end position="10"/>
    </location>
</feature>
<feature type="region of interest" description="Disordered" evidence="1">
    <location>
        <begin position="360"/>
        <end position="413"/>
    </location>
</feature>
<evidence type="ECO:0000313" key="2">
    <source>
        <dbReference type="EMBL" id="KIM86876.1"/>
    </source>
</evidence>
<accession>A0A0C3G896</accession>
<feature type="region of interest" description="Disordered" evidence="1">
    <location>
        <begin position="678"/>
        <end position="735"/>
    </location>
</feature>
<dbReference type="OrthoDB" id="3271131at2759"/>
<feature type="region of interest" description="Disordered" evidence="1">
    <location>
        <begin position="824"/>
        <end position="847"/>
    </location>
</feature>